<accession>A0A9P6MK26</accession>
<dbReference type="EMBL" id="JAAAID010002714">
    <property type="protein sequence ID" value="KAG0005056.1"/>
    <property type="molecule type" value="Genomic_DNA"/>
</dbReference>
<keyword evidence="2" id="KW-1185">Reference proteome</keyword>
<evidence type="ECO:0000313" key="1">
    <source>
        <dbReference type="EMBL" id="KAG0005056.1"/>
    </source>
</evidence>
<proteinExistence type="predicted"/>
<gene>
    <name evidence="1" type="ORF">BGZ80_005513</name>
</gene>
<sequence>MVKPQLSSEQSFLYDFVWNSVDIFHELPTIKQKDVFVALSGIVDLDVHPNFPEHTNRLLDCKAVDLEYSRIHQHLEAYREYVDDYGDAKEARLIPLKKRLEKDLSLFDDGSDEKIVVEILLILVKLSMPDQYRRPKLTETSTIVVWSNIWTVLFESTPVSVQLGETILREAQKDQLAVRKIVGAGAAKGAKGASGRRLDFRLVASVKATQSSSEFVSVTLCNNEHKASNVGARTFNILHRKNNRLNKSVVANGLVARTGPTVFMDVQGFEGW</sequence>
<organism evidence="1 2">
    <name type="scientific">Entomortierella chlamydospora</name>
    <dbReference type="NCBI Taxonomy" id="101097"/>
    <lineage>
        <taxon>Eukaryota</taxon>
        <taxon>Fungi</taxon>
        <taxon>Fungi incertae sedis</taxon>
        <taxon>Mucoromycota</taxon>
        <taxon>Mortierellomycotina</taxon>
        <taxon>Mortierellomycetes</taxon>
        <taxon>Mortierellales</taxon>
        <taxon>Mortierellaceae</taxon>
        <taxon>Entomortierella</taxon>
    </lineage>
</organism>
<dbReference type="Proteomes" id="UP000703661">
    <property type="component" value="Unassembled WGS sequence"/>
</dbReference>
<feature type="non-terminal residue" evidence="1">
    <location>
        <position position="1"/>
    </location>
</feature>
<protein>
    <submittedName>
        <fullName evidence="1">Uncharacterized protein</fullName>
    </submittedName>
</protein>
<evidence type="ECO:0000313" key="2">
    <source>
        <dbReference type="Proteomes" id="UP000703661"/>
    </source>
</evidence>
<dbReference type="AlphaFoldDB" id="A0A9P6MK26"/>
<name>A0A9P6MK26_9FUNG</name>
<reference evidence="1" key="1">
    <citation type="journal article" date="2020" name="Fungal Divers.">
        <title>Resolving the Mortierellaceae phylogeny through synthesis of multi-gene phylogenetics and phylogenomics.</title>
        <authorList>
            <person name="Vandepol N."/>
            <person name="Liber J."/>
            <person name="Desiro A."/>
            <person name="Na H."/>
            <person name="Kennedy M."/>
            <person name="Barry K."/>
            <person name="Grigoriev I.V."/>
            <person name="Miller A.N."/>
            <person name="O'Donnell K."/>
            <person name="Stajich J.E."/>
            <person name="Bonito G."/>
        </authorList>
    </citation>
    <scope>NUCLEOTIDE SEQUENCE</scope>
    <source>
        <strain evidence="1">NRRL 2769</strain>
    </source>
</reference>
<comment type="caution">
    <text evidence="1">The sequence shown here is derived from an EMBL/GenBank/DDBJ whole genome shotgun (WGS) entry which is preliminary data.</text>
</comment>